<evidence type="ECO:0000313" key="5">
    <source>
        <dbReference type="Proteomes" id="UP000499080"/>
    </source>
</evidence>
<dbReference type="SUPFAM" id="SSF50630">
    <property type="entry name" value="Acid proteases"/>
    <property type="match status" value="1"/>
</dbReference>
<keyword evidence="5" id="KW-1185">Reference proteome</keyword>
<sequence length="232" mass="25893">MKKKISIYPIKHVLVVGDETSGKLSAMADKILEINPRTELASVKENNLNVDELVNKISALELQIASLSERHSRYRTRSFSNNRARSRGRSGKRFDPNEAAGKLQRAVETAANSAADQQDCRKFRLFVQDKKTGLRFLVDSGADVSLIPANFQTAQPCSCSLYAANGTEIPTYGVKTLTLDLGLRRAFQWNFIMAKVSRGIIGADFLNQFQLLIDIHNRKLTVSPSYQFAVKL</sequence>
<evidence type="ECO:0000313" key="4">
    <source>
        <dbReference type="EMBL" id="GBN10790.1"/>
    </source>
</evidence>
<evidence type="ECO:0000259" key="3">
    <source>
        <dbReference type="PROSITE" id="PS50175"/>
    </source>
</evidence>
<dbReference type="EMBL" id="BGPR01005505">
    <property type="protein sequence ID" value="GBN10790.1"/>
    <property type="molecule type" value="Genomic_DNA"/>
</dbReference>
<dbReference type="GO" id="GO:0004190">
    <property type="term" value="F:aspartic-type endopeptidase activity"/>
    <property type="evidence" value="ECO:0007669"/>
    <property type="project" value="InterPro"/>
</dbReference>
<dbReference type="OrthoDB" id="6765241at2759"/>
<feature type="region of interest" description="Disordered" evidence="2">
    <location>
        <begin position="76"/>
        <end position="99"/>
    </location>
</feature>
<dbReference type="PROSITE" id="PS00141">
    <property type="entry name" value="ASP_PROTEASE"/>
    <property type="match status" value="1"/>
</dbReference>
<evidence type="ECO:0000256" key="1">
    <source>
        <dbReference type="ARBA" id="ARBA00022801"/>
    </source>
</evidence>
<gene>
    <name evidence="4" type="ORF">AVEN_205027_1</name>
</gene>
<dbReference type="InterPro" id="IPR001995">
    <property type="entry name" value="Peptidase_A2_cat"/>
</dbReference>
<dbReference type="PROSITE" id="PS50175">
    <property type="entry name" value="ASP_PROT_RETROV"/>
    <property type="match status" value="1"/>
</dbReference>
<dbReference type="InterPro" id="IPR021109">
    <property type="entry name" value="Peptidase_aspartic_dom_sf"/>
</dbReference>
<protein>
    <recommendedName>
        <fullName evidence="3">Peptidase A2 domain-containing protein</fullName>
    </recommendedName>
</protein>
<dbReference type="GO" id="GO:0006508">
    <property type="term" value="P:proteolysis"/>
    <property type="evidence" value="ECO:0007669"/>
    <property type="project" value="InterPro"/>
</dbReference>
<keyword evidence="1" id="KW-0378">Hydrolase</keyword>
<comment type="caution">
    <text evidence="4">The sequence shown here is derived from an EMBL/GenBank/DDBJ whole genome shotgun (WGS) entry which is preliminary data.</text>
</comment>
<dbReference type="Proteomes" id="UP000499080">
    <property type="component" value="Unassembled WGS sequence"/>
</dbReference>
<accession>A0A4Y2L967</accession>
<dbReference type="FunFam" id="2.40.70.10:FF:000130">
    <property type="entry name" value="Retrovirus-related Pol polyprotein from transposon opus-like Protein"/>
    <property type="match status" value="1"/>
</dbReference>
<dbReference type="AlphaFoldDB" id="A0A4Y2L967"/>
<dbReference type="Gene3D" id="2.40.70.10">
    <property type="entry name" value="Acid Proteases"/>
    <property type="match status" value="1"/>
</dbReference>
<evidence type="ECO:0000256" key="2">
    <source>
        <dbReference type="SAM" id="MobiDB-lite"/>
    </source>
</evidence>
<dbReference type="InterPro" id="IPR001969">
    <property type="entry name" value="Aspartic_peptidase_AS"/>
</dbReference>
<proteinExistence type="predicted"/>
<name>A0A4Y2L967_ARAVE</name>
<feature type="domain" description="Peptidase A2" evidence="3">
    <location>
        <begin position="134"/>
        <end position="148"/>
    </location>
</feature>
<organism evidence="4 5">
    <name type="scientific">Araneus ventricosus</name>
    <name type="common">Orbweaver spider</name>
    <name type="synonym">Epeira ventricosa</name>
    <dbReference type="NCBI Taxonomy" id="182803"/>
    <lineage>
        <taxon>Eukaryota</taxon>
        <taxon>Metazoa</taxon>
        <taxon>Ecdysozoa</taxon>
        <taxon>Arthropoda</taxon>
        <taxon>Chelicerata</taxon>
        <taxon>Arachnida</taxon>
        <taxon>Araneae</taxon>
        <taxon>Araneomorphae</taxon>
        <taxon>Entelegynae</taxon>
        <taxon>Araneoidea</taxon>
        <taxon>Araneidae</taxon>
        <taxon>Araneus</taxon>
    </lineage>
</organism>
<reference evidence="4 5" key="1">
    <citation type="journal article" date="2019" name="Sci. Rep.">
        <title>Orb-weaving spider Araneus ventricosus genome elucidates the spidroin gene catalogue.</title>
        <authorList>
            <person name="Kono N."/>
            <person name="Nakamura H."/>
            <person name="Ohtoshi R."/>
            <person name="Moran D.A.P."/>
            <person name="Shinohara A."/>
            <person name="Yoshida Y."/>
            <person name="Fujiwara M."/>
            <person name="Mori M."/>
            <person name="Tomita M."/>
            <person name="Arakawa K."/>
        </authorList>
    </citation>
    <scope>NUCLEOTIDE SEQUENCE [LARGE SCALE GENOMIC DNA]</scope>
</reference>